<dbReference type="SUPFAM" id="SSF57424">
    <property type="entry name" value="LDL receptor-like module"/>
    <property type="match status" value="3"/>
</dbReference>
<evidence type="ECO:0000313" key="21">
    <source>
        <dbReference type="Proteomes" id="UP000694580"/>
    </source>
</evidence>
<keyword evidence="8" id="KW-0735">Signal-anchor</keyword>
<dbReference type="InterPro" id="IPR036055">
    <property type="entry name" value="LDL_receptor-like_sf"/>
</dbReference>
<evidence type="ECO:0000256" key="8">
    <source>
        <dbReference type="ARBA" id="ARBA00022968"/>
    </source>
</evidence>
<dbReference type="InterPro" id="IPR002172">
    <property type="entry name" value="LDrepeatLR_classA_rpt"/>
</dbReference>
<dbReference type="RefSeq" id="XP_028836730.1">
    <property type="nucleotide sequence ID" value="XM_028980897.1"/>
</dbReference>
<dbReference type="GeneTree" id="ENSGT00940000155418"/>
<reference evidence="20" key="2">
    <citation type="submission" date="2025-08" db="UniProtKB">
        <authorList>
            <consortium name="Ensembl"/>
        </authorList>
    </citation>
    <scope>IDENTIFICATION</scope>
</reference>
<protein>
    <recommendedName>
        <fullName evidence="22">Suppressor of tumorigenicity 14 protein homolog</fullName>
    </recommendedName>
</protein>
<evidence type="ECO:0000256" key="5">
    <source>
        <dbReference type="ARBA" id="ARBA00022737"/>
    </source>
</evidence>
<dbReference type="InterPro" id="IPR001254">
    <property type="entry name" value="Trypsin_dom"/>
</dbReference>
<evidence type="ECO:0000256" key="12">
    <source>
        <dbReference type="ARBA" id="ARBA00023180"/>
    </source>
</evidence>
<comment type="caution">
    <text evidence="14">Lacks conserved residue(s) required for the propagation of feature annotation.</text>
</comment>
<accession>A0AAY4AQ01</accession>
<dbReference type="Gene3D" id="2.40.10.10">
    <property type="entry name" value="Trypsin-like serine proteases"/>
    <property type="match status" value="2"/>
</dbReference>
<reference evidence="20" key="3">
    <citation type="submission" date="2025-09" db="UniProtKB">
        <authorList>
            <consortium name="Ensembl"/>
        </authorList>
    </citation>
    <scope>IDENTIFICATION</scope>
</reference>
<dbReference type="FunFam" id="2.60.120.290:FF:000005">
    <property type="entry name" value="Procollagen C-endopeptidase enhancer 1"/>
    <property type="match status" value="1"/>
</dbReference>
<keyword evidence="3 16" id="KW-0812">Transmembrane</keyword>
<dbReference type="InterPro" id="IPR043504">
    <property type="entry name" value="Peptidase_S1_PA_chymotrypsin"/>
</dbReference>
<dbReference type="Pfam" id="PF01390">
    <property type="entry name" value="SEA"/>
    <property type="match status" value="1"/>
</dbReference>
<evidence type="ECO:0000256" key="14">
    <source>
        <dbReference type="PROSITE-ProRule" id="PRU00124"/>
    </source>
</evidence>
<dbReference type="Ensembl" id="ENSDCDT00010011427.1">
    <property type="protein sequence ID" value="ENSDCDP00010010914.1"/>
    <property type="gene ID" value="ENSDCDG00010004821.1"/>
</dbReference>
<dbReference type="InterPro" id="IPR035914">
    <property type="entry name" value="Sperma_CUB_dom_sf"/>
</dbReference>
<feature type="domain" description="CUB" evidence="17">
    <location>
        <begin position="325"/>
        <end position="432"/>
    </location>
</feature>
<evidence type="ECO:0000256" key="9">
    <source>
        <dbReference type="ARBA" id="ARBA00022989"/>
    </source>
</evidence>
<evidence type="ECO:0000313" key="20">
    <source>
        <dbReference type="Ensembl" id="ENSDCDP00010010914.1"/>
    </source>
</evidence>
<dbReference type="SUPFAM" id="SSF82671">
    <property type="entry name" value="SEA domain"/>
    <property type="match status" value="1"/>
</dbReference>
<dbReference type="GO" id="GO:0016020">
    <property type="term" value="C:membrane"/>
    <property type="evidence" value="ECO:0007669"/>
    <property type="project" value="UniProtKB-SubCell"/>
</dbReference>
<feature type="compositionally biased region" description="Polar residues" evidence="15">
    <location>
        <begin position="1"/>
        <end position="21"/>
    </location>
</feature>
<dbReference type="CDD" id="cd00112">
    <property type="entry name" value="LDLa"/>
    <property type="match status" value="4"/>
</dbReference>
<keyword evidence="9 16" id="KW-1133">Transmembrane helix</keyword>
<dbReference type="CDD" id="cd00190">
    <property type="entry name" value="Tryp_SPc"/>
    <property type="match status" value="1"/>
</dbReference>
<keyword evidence="4" id="KW-0732">Signal</keyword>
<evidence type="ECO:0000256" key="6">
    <source>
        <dbReference type="ARBA" id="ARBA00022801"/>
    </source>
</evidence>
<dbReference type="GO" id="GO:0009566">
    <property type="term" value="P:fertilization"/>
    <property type="evidence" value="ECO:0007669"/>
    <property type="project" value="UniProtKB-ARBA"/>
</dbReference>
<feature type="disulfide bond" evidence="13">
    <location>
        <begin position="204"/>
        <end position="231"/>
    </location>
</feature>
<dbReference type="PROSITE" id="PS00135">
    <property type="entry name" value="TRYPSIN_SER"/>
    <property type="match status" value="1"/>
</dbReference>
<dbReference type="Pfam" id="PF00431">
    <property type="entry name" value="CUB"/>
    <property type="match status" value="2"/>
</dbReference>
<reference evidence="20 21" key="1">
    <citation type="submission" date="2020-06" db="EMBL/GenBank/DDBJ databases">
        <authorList>
            <consortium name="Wellcome Sanger Institute Data Sharing"/>
        </authorList>
    </citation>
    <scope>NUCLEOTIDE SEQUENCE [LARGE SCALE GENOMIC DNA]</scope>
</reference>
<dbReference type="Gene3D" id="4.10.400.10">
    <property type="entry name" value="Low-density Lipoprotein Receptor"/>
    <property type="match status" value="4"/>
</dbReference>
<evidence type="ECO:0000256" key="16">
    <source>
        <dbReference type="SAM" id="Phobius"/>
    </source>
</evidence>
<dbReference type="FunFam" id="4.10.400.10:FF:000117">
    <property type="entry name" value="Suppressor of tumorigenicity 14 protein homolog"/>
    <property type="match status" value="1"/>
</dbReference>
<feature type="domain" description="Peptidase S1" evidence="19">
    <location>
        <begin position="598"/>
        <end position="835"/>
    </location>
</feature>
<dbReference type="Pfam" id="PF00057">
    <property type="entry name" value="Ldl_recept_a"/>
    <property type="match status" value="4"/>
</dbReference>
<evidence type="ECO:0000256" key="3">
    <source>
        <dbReference type="ARBA" id="ARBA00022692"/>
    </source>
</evidence>
<keyword evidence="11 14" id="KW-1015">Disulfide bond</keyword>
<keyword evidence="2" id="KW-0645">Protease</keyword>
<dbReference type="CDD" id="cd00041">
    <property type="entry name" value="CUB"/>
    <property type="match status" value="2"/>
</dbReference>
<dbReference type="Pfam" id="PF00089">
    <property type="entry name" value="Trypsin"/>
    <property type="match status" value="1"/>
</dbReference>
<feature type="disulfide bond" evidence="14">
    <location>
        <begin position="528"/>
        <end position="543"/>
    </location>
</feature>
<keyword evidence="21" id="KW-1185">Reference proteome</keyword>
<proteinExistence type="predicted"/>
<evidence type="ECO:0000256" key="11">
    <source>
        <dbReference type="ARBA" id="ARBA00023157"/>
    </source>
</evidence>
<dbReference type="SMART" id="SM00192">
    <property type="entry name" value="LDLa"/>
    <property type="match status" value="4"/>
</dbReference>
<dbReference type="FunFam" id="2.60.120.290:FF:000003">
    <property type="entry name" value="Neuropilin"/>
    <property type="match status" value="1"/>
</dbReference>
<feature type="disulfide bond" evidence="14">
    <location>
        <begin position="509"/>
        <end position="521"/>
    </location>
</feature>
<keyword evidence="6" id="KW-0378">Hydrolase</keyword>
<dbReference type="GO" id="GO:0004252">
    <property type="term" value="F:serine-type endopeptidase activity"/>
    <property type="evidence" value="ECO:0007669"/>
    <property type="project" value="InterPro"/>
</dbReference>
<evidence type="ECO:0000256" key="10">
    <source>
        <dbReference type="ARBA" id="ARBA00023136"/>
    </source>
</evidence>
<dbReference type="FunFam" id="2.40.10.10:FF:000003">
    <property type="entry name" value="Transmembrane serine protease 3"/>
    <property type="match status" value="1"/>
</dbReference>
<dbReference type="InterPro" id="IPR000082">
    <property type="entry name" value="SEA_dom"/>
</dbReference>
<dbReference type="PROSITE" id="PS50024">
    <property type="entry name" value="SEA"/>
    <property type="match status" value="1"/>
</dbReference>
<feature type="disulfide bond" evidence="14">
    <location>
        <begin position="571"/>
        <end position="586"/>
    </location>
</feature>
<dbReference type="InterPro" id="IPR009003">
    <property type="entry name" value="Peptidase_S1_PA"/>
</dbReference>
<dbReference type="PANTHER" id="PTHR24252:SF17">
    <property type="entry name" value="SUPPRESSOR OF TUMORIGENICITY 14 PROTEIN HOMOLOG-RELATED"/>
    <property type="match status" value="1"/>
</dbReference>
<organism evidence="20 21">
    <name type="scientific">Denticeps clupeoides</name>
    <name type="common">denticle herring</name>
    <dbReference type="NCBI Taxonomy" id="299321"/>
    <lineage>
        <taxon>Eukaryota</taxon>
        <taxon>Metazoa</taxon>
        <taxon>Chordata</taxon>
        <taxon>Craniata</taxon>
        <taxon>Vertebrata</taxon>
        <taxon>Euteleostomi</taxon>
        <taxon>Actinopterygii</taxon>
        <taxon>Neopterygii</taxon>
        <taxon>Teleostei</taxon>
        <taxon>Clupei</taxon>
        <taxon>Clupeiformes</taxon>
        <taxon>Denticipitoidei</taxon>
        <taxon>Denticipitidae</taxon>
        <taxon>Denticeps</taxon>
    </lineage>
</organism>
<dbReference type="SMART" id="SM00020">
    <property type="entry name" value="Tryp_SPc"/>
    <property type="match status" value="1"/>
</dbReference>
<dbReference type="SUPFAM" id="SSF49854">
    <property type="entry name" value="Spermadhesin, CUB domain"/>
    <property type="match status" value="2"/>
</dbReference>
<dbReference type="PRINTS" id="PR00261">
    <property type="entry name" value="LDLRECEPTOR"/>
</dbReference>
<feature type="disulfide bond" evidence="14">
    <location>
        <begin position="516"/>
        <end position="534"/>
    </location>
</feature>
<dbReference type="GeneID" id="114790655"/>
<feature type="region of interest" description="Disordered" evidence="15">
    <location>
        <begin position="1"/>
        <end position="22"/>
    </location>
</feature>
<evidence type="ECO:0000256" key="15">
    <source>
        <dbReference type="SAM" id="MobiDB-lite"/>
    </source>
</evidence>
<dbReference type="SUPFAM" id="SSF50494">
    <property type="entry name" value="Trypsin-like serine proteases"/>
    <property type="match status" value="1"/>
</dbReference>
<feature type="disulfide bond" evidence="14">
    <location>
        <begin position="456"/>
        <end position="471"/>
    </location>
</feature>
<dbReference type="PANTHER" id="PTHR24252">
    <property type="entry name" value="ACROSIN-RELATED"/>
    <property type="match status" value="1"/>
</dbReference>
<feature type="domain" description="SEA" evidence="18">
    <location>
        <begin position="72"/>
        <end position="188"/>
    </location>
</feature>
<feature type="disulfide bond" evidence="14">
    <location>
        <begin position="444"/>
        <end position="462"/>
    </location>
</feature>
<dbReference type="InterPro" id="IPR000859">
    <property type="entry name" value="CUB_dom"/>
</dbReference>
<feature type="domain" description="CUB" evidence="17">
    <location>
        <begin position="204"/>
        <end position="319"/>
    </location>
</feature>
<evidence type="ECO:0000259" key="19">
    <source>
        <dbReference type="PROSITE" id="PS50240"/>
    </source>
</evidence>
<dbReference type="InterPro" id="IPR033116">
    <property type="entry name" value="TRYPSIN_SER"/>
</dbReference>
<feature type="disulfide bond" evidence="14">
    <location>
        <begin position="492"/>
        <end position="507"/>
    </location>
</feature>
<dbReference type="AlphaFoldDB" id="A0AAY4AQ01"/>
<evidence type="ECO:0008006" key="22">
    <source>
        <dbReference type="Google" id="ProtNLM"/>
    </source>
</evidence>
<keyword evidence="10 16" id="KW-0472">Membrane</keyword>
<dbReference type="GO" id="GO:0006508">
    <property type="term" value="P:proteolysis"/>
    <property type="evidence" value="ECO:0007669"/>
    <property type="project" value="UniProtKB-KW"/>
</dbReference>
<evidence type="ECO:0000256" key="4">
    <source>
        <dbReference type="ARBA" id="ARBA00022729"/>
    </source>
</evidence>
<feature type="disulfide bond" evidence="14">
    <location>
        <begin position="480"/>
        <end position="498"/>
    </location>
</feature>
<dbReference type="SMART" id="SM00042">
    <property type="entry name" value="CUB"/>
    <property type="match status" value="2"/>
</dbReference>
<keyword evidence="12" id="KW-0325">Glycoprotein</keyword>
<evidence type="ECO:0000259" key="17">
    <source>
        <dbReference type="PROSITE" id="PS01180"/>
    </source>
</evidence>
<dbReference type="PROSITE" id="PS01180">
    <property type="entry name" value="CUB"/>
    <property type="match status" value="2"/>
</dbReference>
<feature type="disulfide bond" evidence="14">
    <location>
        <begin position="551"/>
        <end position="563"/>
    </location>
</feature>
<dbReference type="Gene3D" id="2.60.120.290">
    <property type="entry name" value="Spermadhesin, CUB domain"/>
    <property type="match status" value="2"/>
</dbReference>
<feature type="transmembrane region" description="Helical" evidence="16">
    <location>
        <begin position="32"/>
        <end position="57"/>
    </location>
</feature>
<sequence length="836" mass="91987">MSSAKFNQGSNGQPENVTFLGNQEKKPSQKKAVLVVAVILAVLVLGAIIAVLVWRFAAKPEKQTSTVKPQAGVRIFSGRMMLPDIQYDKALENPTSVEFTDMAAPLESIMQKTYCEDPIFCKYFTKSVISAFSEGLVAYHWTQFDIPVENLSDLPMLTEDRIRKHLHGNLRAAGQNSPEGFTISDMSASLTDARMARDPRSNDCLFHLVADSTNKTFVSPGFPKYPLKARCQWQIRSPQGTSILVWFTYFNLEDDCSNVFVAVYDSLSPDKSQAITEQCGQRPPTNPLEVVSSGNIMLISLVTDGKVQKPGFKANYTVLKSVNTCGGVLSAMSGNITSPLYPSFYPPSVDCTWTVQAPAGKKVRIKFTMFRMKEPNVNPNVCQKDYVRIMGKKYCGEKAMLALSSDANSMEIYFHSDKSYTDKGFKAEYSIFDPGNPCPGKFACSSGICIPNELKCDGWNDCGDMSDEKSCHCEEDQFACTNGLCKPRYWVCDRVNDCGDNSDELECGCSGTEEKCADGSCIPKSAVCDGNKDCADGSDEVSCSSGTSTECTELTFQCKDGKCVNKLNAECDGIKDCADGSDEENCDCGVRPFKHNRIVGGQNADVGEWPWQVSLHFKTQGYTCGASIISKVWLLCAAHCFSHSTEYHTESNWVTYSGLRDQLKIGDPDIKMRKVKTIITHPDYNQMNFDYDIALLELETPLEFTSLIHPICLPATSHLFTAGMACWVTGWGTLREGGQTAQLLQKAEVKVINDTVCNDVTEGLVTSRMMCSGYLAGGVDACQGDSGGPLSCQSEGGKWFQSGIVSWGEGCARRNKPGVYTRVTKLREWIRENTEV</sequence>
<evidence type="ECO:0000256" key="2">
    <source>
        <dbReference type="ARBA" id="ARBA00022670"/>
    </source>
</evidence>
<evidence type="ECO:0000256" key="1">
    <source>
        <dbReference type="ARBA" id="ARBA00004606"/>
    </source>
</evidence>
<evidence type="ECO:0000259" key="18">
    <source>
        <dbReference type="PROSITE" id="PS50024"/>
    </source>
</evidence>
<dbReference type="FunFam" id="4.10.400.10:FF:000034">
    <property type="entry name" value="Low-density lipoprotein receptor-related protein 2"/>
    <property type="match status" value="1"/>
</dbReference>
<evidence type="ECO:0000256" key="7">
    <source>
        <dbReference type="ARBA" id="ARBA00022825"/>
    </source>
</evidence>
<keyword evidence="7" id="KW-0720">Serine protease</keyword>
<dbReference type="Proteomes" id="UP000694580">
    <property type="component" value="Chromosome 5"/>
</dbReference>
<dbReference type="PROSITE" id="PS50068">
    <property type="entry name" value="LDLRA_2"/>
    <property type="match status" value="4"/>
</dbReference>
<keyword evidence="5" id="KW-0677">Repeat</keyword>
<dbReference type="PROSITE" id="PS50240">
    <property type="entry name" value="TRYPSIN_DOM"/>
    <property type="match status" value="1"/>
</dbReference>
<gene>
    <name evidence="20" type="primary">st14</name>
</gene>
<evidence type="ECO:0000256" key="13">
    <source>
        <dbReference type="PROSITE-ProRule" id="PRU00059"/>
    </source>
</evidence>
<comment type="subcellular location">
    <subcellularLocation>
        <location evidence="1">Membrane</location>
        <topology evidence="1">Single-pass type II membrane protein</topology>
    </subcellularLocation>
</comment>
<name>A0AAY4AQ01_9TELE</name>
<feature type="disulfide bond" evidence="14">
    <location>
        <begin position="473"/>
        <end position="485"/>
    </location>
</feature>
<dbReference type="InterPro" id="IPR036364">
    <property type="entry name" value="SEA_dom_sf"/>
</dbReference>